<evidence type="ECO:0000313" key="2">
    <source>
        <dbReference type="Proteomes" id="UP000663722"/>
    </source>
</evidence>
<gene>
    <name evidence="1" type="ORF">dnm_074550</name>
</gene>
<dbReference type="KEGG" id="dmm:dnm_074550"/>
<dbReference type="EMBL" id="CP061800">
    <property type="protein sequence ID" value="QTA91388.1"/>
    <property type="molecule type" value="Genomic_DNA"/>
</dbReference>
<evidence type="ECO:0000313" key="1">
    <source>
        <dbReference type="EMBL" id="QTA91388.1"/>
    </source>
</evidence>
<name>A0A975BTM1_9BACT</name>
<dbReference type="Proteomes" id="UP000663722">
    <property type="component" value="Chromosome"/>
</dbReference>
<organism evidence="1 2">
    <name type="scientific">Desulfonema magnum</name>
    <dbReference type="NCBI Taxonomy" id="45655"/>
    <lineage>
        <taxon>Bacteria</taxon>
        <taxon>Pseudomonadati</taxon>
        <taxon>Thermodesulfobacteriota</taxon>
        <taxon>Desulfobacteria</taxon>
        <taxon>Desulfobacterales</taxon>
        <taxon>Desulfococcaceae</taxon>
        <taxon>Desulfonema</taxon>
    </lineage>
</organism>
<evidence type="ECO:0008006" key="3">
    <source>
        <dbReference type="Google" id="ProtNLM"/>
    </source>
</evidence>
<dbReference type="AlphaFoldDB" id="A0A975BTM1"/>
<keyword evidence="2" id="KW-1185">Reference proteome</keyword>
<accession>A0A975BTM1</accession>
<dbReference type="Gene3D" id="1.10.3210.10">
    <property type="entry name" value="Hypothetical protein af1432"/>
    <property type="match status" value="1"/>
</dbReference>
<dbReference type="RefSeq" id="WP_207679190.1">
    <property type="nucleotide sequence ID" value="NZ_CP061800.1"/>
</dbReference>
<protein>
    <recommendedName>
        <fullName evidence="3">HD/PDEase domain-containing protein</fullName>
    </recommendedName>
</protein>
<sequence length="297" mass="34326">MDDKDIYCILQIDCPEDVLKEVRIICSMISSEFDFAPVETVFMTVLRLFNGTYPGYRACNTKYHDLRHTTDVFLAMARMIHGGVIDNMTFSYRHVMLGLISALFHDTGYIQENHDTEGTGAKYTSTHVQRSMDFIKRHGTEHGLSYDEIVEGQAMILCTNPFVDISGITFPSEEVESLGKMLAVADFLAQMSDRIYLEKLLYLYHEFKEGKVPGYKSEVELLQKTICFYEFTENRIQSLSEEVDRLLRLHFASRWNVNENLYDIAKEKQKAYLHKILKHPDPLKFLKRGGVVEDIFG</sequence>
<proteinExistence type="predicted"/>
<reference evidence="1" key="1">
    <citation type="journal article" date="2021" name="Microb. Physiol.">
        <title>Proteogenomic Insights into the Physiology of Marine, Sulfate-Reducing, Filamentous Desulfonema limicola and Desulfonema magnum.</title>
        <authorList>
            <person name="Schnaars V."/>
            <person name="Wohlbrand L."/>
            <person name="Scheve S."/>
            <person name="Hinrichs C."/>
            <person name="Reinhardt R."/>
            <person name="Rabus R."/>
        </authorList>
    </citation>
    <scope>NUCLEOTIDE SEQUENCE</scope>
    <source>
        <strain evidence="1">4be13</strain>
    </source>
</reference>
<dbReference type="SUPFAM" id="SSF109604">
    <property type="entry name" value="HD-domain/PDEase-like"/>
    <property type="match status" value="1"/>
</dbReference>